<keyword evidence="3" id="KW-1185">Reference proteome</keyword>
<evidence type="ECO:0000259" key="1">
    <source>
        <dbReference type="Pfam" id="PF06983"/>
    </source>
</evidence>
<dbReference type="InterPro" id="IPR028973">
    <property type="entry name" value="PhnB-like"/>
</dbReference>
<reference evidence="2 3" key="1">
    <citation type="submission" date="2013-08" db="EMBL/GenBank/DDBJ databases">
        <title>The genome sequence of Knoellia aerolata.</title>
        <authorList>
            <person name="Zhu W."/>
            <person name="Wang G."/>
        </authorList>
    </citation>
    <scope>NUCLEOTIDE SEQUENCE [LARGE SCALE GENOMIC DNA]</scope>
    <source>
        <strain evidence="2 3">DSM 18566</strain>
    </source>
</reference>
<comment type="caution">
    <text evidence="2">The sequence shown here is derived from an EMBL/GenBank/DDBJ whole genome shotgun (WGS) entry which is preliminary data.</text>
</comment>
<evidence type="ECO:0000313" key="3">
    <source>
        <dbReference type="Proteomes" id="UP000030013"/>
    </source>
</evidence>
<sequence length="140" mass="15182">MTLNPYLQFRDEAREAIAFYASVFGGEPEISTFGQYGDPGDADPDGVMHAGLRTPAGFTLMAADTPPGMELSSGSQITVSLSGDDDELRTYWERLAEGARVTVPLEKQMWGDEFGQLVDRFGIAWMVNIAGSGDDQPPTE</sequence>
<dbReference type="AlphaFoldDB" id="A0A0A0JUY2"/>
<dbReference type="CDD" id="cd06588">
    <property type="entry name" value="PhnB_like"/>
    <property type="match status" value="1"/>
</dbReference>
<dbReference type="PANTHER" id="PTHR33990:SF1">
    <property type="entry name" value="PROTEIN YJDN"/>
    <property type="match status" value="1"/>
</dbReference>
<dbReference type="STRING" id="1385519.N801_10225"/>
<dbReference type="SUPFAM" id="SSF54593">
    <property type="entry name" value="Glyoxalase/Bleomycin resistance protein/Dihydroxybiphenyl dioxygenase"/>
    <property type="match status" value="1"/>
</dbReference>
<proteinExistence type="predicted"/>
<gene>
    <name evidence="2" type="ORF">N801_10225</name>
</gene>
<protein>
    <submittedName>
        <fullName evidence="2">PhnB protein</fullName>
    </submittedName>
</protein>
<evidence type="ECO:0000313" key="2">
    <source>
        <dbReference type="EMBL" id="KGN40958.1"/>
    </source>
</evidence>
<feature type="domain" description="PhnB-like" evidence="1">
    <location>
        <begin position="4"/>
        <end position="127"/>
    </location>
</feature>
<dbReference type="Gene3D" id="3.10.180.10">
    <property type="entry name" value="2,3-Dihydroxybiphenyl 1,2-Dioxygenase, domain 1"/>
    <property type="match status" value="1"/>
</dbReference>
<dbReference type="EMBL" id="AVPL01000027">
    <property type="protein sequence ID" value="KGN40958.1"/>
    <property type="molecule type" value="Genomic_DNA"/>
</dbReference>
<name>A0A0A0JUY2_9MICO</name>
<dbReference type="InterPro" id="IPR029068">
    <property type="entry name" value="Glyas_Bleomycin-R_OHBP_Dase"/>
</dbReference>
<dbReference type="eggNOG" id="COG2764">
    <property type="taxonomic scope" value="Bacteria"/>
</dbReference>
<accession>A0A0A0JUY2</accession>
<dbReference type="Proteomes" id="UP000030013">
    <property type="component" value="Unassembled WGS sequence"/>
</dbReference>
<dbReference type="Pfam" id="PF06983">
    <property type="entry name" value="3-dmu-9_3-mt"/>
    <property type="match status" value="1"/>
</dbReference>
<organism evidence="2 3">
    <name type="scientific">Knoellia aerolata DSM 18566</name>
    <dbReference type="NCBI Taxonomy" id="1385519"/>
    <lineage>
        <taxon>Bacteria</taxon>
        <taxon>Bacillati</taxon>
        <taxon>Actinomycetota</taxon>
        <taxon>Actinomycetes</taxon>
        <taxon>Micrococcales</taxon>
        <taxon>Intrasporangiaceae</taxon>
        <taxon>Knoellia</taxon>
    </lineage>
</organism>
<dbReference type="PANTHER" id="PTHR33990">
    <property type="entry name" value="PROTEIN YJDN-RELATED"/>
    <property type="match status" value="1"/>
</dbReference>